<name>A0A8K0ISJ0_COCNU</name>
<gene>
    <name evidence="1" type="ORF">COCNU_13G001990</name>
</gene>
<organism evidence="1 2">
    <name type="scientific">Cocos nucifera</name>
    <name type="common">Coconut palm</name>
    <dbReference type="NCBI Taxonomy" id="13894"/>
    <lineage>
        <taxon>Eukaryota</taxon>
        <taxon>Viridiplantae</taxon>
        <taxon>Streptophyta</taxon>
        <taxon>Embryophyta</taxon>
        <taxon>Tracheophyta</taxon>
        <taxon>Spermatophyta</taxon>
        <taxon>Magnoliopsida</taxon>
        <taxon>Liliopsida</taxon>
        <taxon>Arecaceae</taxon>
        <taxon>Arecoideae</taxon>
        <taxon>Cocoseae</taxon>
        <taxon>Attaleinae</taxon>
        <taxon>Cocos</taxon>
    </lineage>
</organism>
<keyword evidence="2" id="KW-1185">Reference proteome</keyword>
<protein>
    <submittedName>
        <fullName evidence="1">Uncharacterized protein</fullName>
    </submittedName>
</protein>
<reference evidence="1" key="2">
    <citation type="submission" date="2019-07" db="EMBL/GenBank/DDBJ databases">
        <authorList>
            <person name="Yang Y."/>
            <person name="Bocs S."/>
            <person name="Baudouin L."/>
        </authorList>
    </citation>
    <scope>NUCLEOTIDE SEQUENCE</scope>
    <source>
        <tissue evidence="1">Spear leaf of Hainan Tall coconut</tissue>
    </source>
</reference>
<dbReference type="AlphaFoldDB" id="A0A8K0ISJ0"/>
<dbReference type="EMBL" id="CM017884">
    <property type="protein sequence ID" value="KAG1366409.1"/>
    <property type="molecule type" value="Genomic_DNA"/>
</dbReference>
<evidence type="ECO:0000313" key="1">
    <source>
        <dbReference type="EMBL" id="KAG1366409.1"/>
    </source>
</evidence>
<evidence type="ECO:0000313" key="2">
    <source>
        <dbReference type="Proteomes" id="UP000797356"/>
    </source>
</evidence>
<sequence length="60" mass="6485">MAAIAPHKSGAISEGYGLLFTWDLAIDANPNSSCFHSASIPFVSKPQSLEIFLRKFSPFA</sequence>
<accession>A0A8K0ISJ0</accession>
<comment type="caution">
    <text evidence="1">The sequence shown here is derived from an EMBL/GenBank/DDBJ whole genome shotgun (WGS) entry which is preliminary data.</text>
</comment>
<proteinExistence type="predicted"/>
<reference evidence="1" key="1">
    <citation type="journal article" date="2017" name="Gigascience">
        <title>The genome draft of coconut (Cocos nucifera).</title>
        <authorList>
            <person name="Xiao Y."/>
            <person name="Xu P."/>
            <person name="Fan H."/>
            <person name="Baudouin L."/>
            <person name="Xia W."/>
            <person name="Bocs S."/>
            <person name="Xu J."/>
            <person name="Li Q."/>
            <person name="Guo A."/>
            <person name="Zhou L."/>
            <person name="Li J."/>
            <person name="Wu Y."/>
            <person name="Ma Z."/>
            <person name="Armero A."/>
            <person name="Issali A.E."/>
            <person name="Liu N."/>
            <person name="Peng M."/>
            <person name="Yang Y."/>
        </authorList>
    </citation>
    <scope>NUCLEOTIDE SEQUENCE</scope>
    <source>
        <tissue evidence="1">Spear leaf of Hainan Tall coconut</tissue>
    </source>
</reference>
<dbReference type="Proteomes" id="UP000797356">
    <property type="component" value="Chromosome 13"/>
</dbReference>